<evidence type="ECO:0008006" key="3">
    <source>
        <dbReference type="Google" id="ProtNLM"/>
    </source>
</evidence>
<dbReference type="Proteomes" id="UP000469011">
    <property type="component" value="Unassembled WGS sequence"/>
</dbReference>
<dbReference type="RefSeq" id="WP_163465544.1">
    <property type="nucleotide sequence ID" value="NZ_JAAAMG010000023.1"/>
</dbReference>
<proteinExistence type="predicted"/>
<protein>
    <recommendedName>
        <fullName evidence="3">Haloacid dehalogenase-like hydrolase</fullName>
    </recommendedName>
</protein>
<evidence type="ECO:0000313" key="2">
    <source>
        <dbReference type="Proteomes" id="UP000469011"/>
    </source>
</evidence>
<keyword evidence="2" id="KW-1185">Reference proteome</keyword>
<gene>
    <name evidence="1" type="ORF">GTK09_21980</name>
</gene>
<evidence type="ECO:0000313" key="1">
    <source>
        <dbReference type="EMBL" id="NDW07090.1"/>
    </source>
</evidence>
<dbReference type="AlphaFoldDB" id="A0A6N9T736"/>
<dbReference type="SUPFAM" id="SSF56784">
    <property type="entry name" value="HAD-like"/>
    <property type="match status" value="1"/>
</dbReference>
<reference evidence="1 2" key="1">
    <citation type="submission" date="2020-01" db="EMBL/GenBank/DDBJ databases">
        <title>Jiella pacifica sp. nov.</title>
        <authorList>
            <person name="Xue Z."/>
            <person name="Zhu S."/>
            <person name="Chen J."/>
            <person name="Yang J."/>
        </authorList>
    </citation>
    <scope>NUCLEOTIDE SEQUENCE [LARGE SCALE GENOMIC DNA]</scope>
    <source>
        <strain evidence="1 2">40Bstr34</strain>
    </source>
</reference>
<dbReference type="InterPro" id="IPR036412">
    <property type="entry name" value="HAD-like_sf"/>
</dbReference>
<dbReference type="InterPro" id="IPR023214">
    <property type="entry name" value="HAD_sf"/>
</dbReference>
<comment type="caution">
    <text evidence="1">The sequence shown here is derived from an EMBL/GenBank/DDBJ whole genome shotgun (WGS) entry which is preliminary data.</text>
</comment>
<accession>A0A6N9T736</accession>
<name>A0A6N9T736_9HYPH</name>
<dbReference type="EMBL" id="JAAAMG010000023">
    <property type="protein sequence ID" value="NDW07090.1"/>
    <property type="molecule type" value="Genomic_DNA"/>
</dbReference>
<sequence>MHATHPFHSRILLAFDFDWTLGEDSFERLVAVMGLDVEAWKEDFYHPLGGAGWDDILAKFEGLRRMCEAAGSGITIEAAREAGRTTKGFDGAETMPRRLRDIAERIDPEVRLEFAIVSSGYLDVFGAHPIAAAFDRRYGSEFDVGEDGPVRGVRKMISHPEKVRYIQALAKGIDLGGSNAPSRTEADLPEEEQRVAFDQLIYVGDGASDLQAFGFVRENGGFALAVSRDGGFSAETEMLRAQRPDALAPPGYADGSPLFEILAHAVRSHASRIALRRLGRDA</sequence>
<dbReference type="Gene3D" id="3.40.50.1000">
    <property type="entry name" value="HAD superfamily/HAD-like"/>
    <property type="match status" value="1"/>
</dbReference>
<organism evidence="1 2">
    <name type="scientific">Jiella pacifica</name>
    <dbReference type="NCBI Taxonomy" id="2696469"/>
    <lineage>
        <taxon>Bacteria</taxon>
        <taxon>Pseudomonadati</taxon>
        <taxon>Pseudomonadota</taxon>
        <taxon>Alphaproteobacteria</taxon>
        <taxon>Hyphomicrobiales</taxon>
        <taxon>Aurantimonadaceae</taxon>
        <taxon>Jiella</taxon>
    </lineage>
</organism>